<dbReference type="SUPFAM" id="SSF50978">
    <property type="entry name" value="WD40 repeat-like"/>
    <property type="match status" value="1"/>
</dbReference>
<keyword evidence="1 7" id="KW-0853">WD repeat</keyword>
<feature type="repeat" description="WD" evidence="7">
    <location>
        <begin position="26"/>
        <end position="67"/>
    </location>
</feature>
<comment type="caution">
    <text evidence="8">The sequence shown here is derived from an EMBL/GenBank/DDBJ whole genome shotgun (WGS) entry which is preliminary data.</text>
</comment>
<dbReference type="Pfam" id="PF00400">
    <property type="entry name" value="WD40"/>
    <property type="match status" value="2"/>
</dbReference>
<comment type="function">
    <text evidence="3">Component of the ASTRA complex involved in chromatin remodeling.</text>
</comment>
<dbReference type="EMBL" id="VXIT01000016">
    <property type="protein sequence ID" value="KAA6407709.1"/>
    <property type="molecule type" value="Genomic_DNA"/>
</dbReference>
<proteinExistence type="inferred from homology"/>
<evidence type="ECO:0000313" key="9">
    <source>
        <dbReference type="Proteomes" id="UP000324767"/>
    </source>
</evidence>
<dbReference type="InterPro" id="IPR015943">
    <property type="entry name" value="WD40/YVTN_repeat-like_dom_sf"/>
</dbReference>
<dbReference type="InterPro" id="IPR001680">
    <property type="entry name" value="WD40_rpt"/>
</dbReference>
<evidence type="ECO:0000256" key="4">
    <source>
        <dbReference type="ARBA" id="ARBA00037931"/>
    </source>
</evidence>
<dbReference type="Gene3D" id="2.130.10.10">
    <property type="entry name" value="YVTN repeat-like/Quinoprotein amine dehydrogenase"/>
    <property type="match status" value="2"/>
</dbReference>
<name>A0A5M8PED0_9LECA</name>
<keyword evidence="2" id="KW-0677">Repeat</keyword>
<comment type="subunit">
    <text evidence="5">Component of the ASTRA chromatin remodeling machinery complex.</text>
</comment>
<reference evidence="8 9" key="1">
    <citation type="submission" date="2019-09" db="EMBL/GenBank/DDBJ databases">
        <title>The hologenome of the rock-dwelling lichen Lasallia pustulata.</title>
        <authorList>
            <person name="Greshake Tzovaras B."/>
            <person name="Segers F."/>
            <person name="Bicker A."/>
            <person name="Dal Grande F."/>
            <person name="Otte J."/>
            <person name="Hankeln T."/>
            <person name="Schmitt I."/>
            <person name="Ebersberger I."/>
        </authorList>
    </citation>
    <scope>NUCLEOTIDE SEQUENCE [LARGE SCALE GENOMIC DNA]</scope>
    <source>
        <strain evidence="8">A1-1</strain>
    </source>
</reference>
<evidence type="ECO:0000256" key="5">
    <source>
        <dbReference type="ARBA" id="ARBA00038749"/>
    </source>
</evidence>
<dbReference type="SMART" id="SM00320">
    <property type="entry name" value="WD40"/>
    <property type="match status" value="5"/>
</dbReference>
<dbReference type="AlphaFoldDB" id="A0A5M8PED0"/>
<protein>
    <recommendedName>
        <fullName evidence="6">ASTRA-associated protein 1</fullName>
    </recommendedName>
</protein>
<evidence type="ECO:0000313" key="8">
    <source>
        <dbReference type="EMBL" id="KAA6407709.1"/>
    </source>
</evidence>
<evidence type="ECO:0000256" key="1">
    <source>
        <dbReference type="ARBA" id="ARBA00022574"/>
    </source>
</evidence>
<dbReference type="OrthoDB" id="7668193at2759"/>
<evidence type="ECO:0000256" key="7">
    <source>
        <dbReference type="PROSITE-ProRule" id="PRU00221"/>
    </source>
</evidence>
<sequence>MSTANEGGSPSLTKDRLPPAQPAYVLRGHAAQVHALHFTPDNTRLLTADADGWVISWNVALKRSVAVWRAHGAAILGLGTWGQDRVVTHGRDNKLAVWQLSVADEDVMDKTLPVNCTSPFPTPKDPWLLHSLTVNTLNFCSFAMCYDTLSASLETNDRARPVLFAIPNTMDSGGIDIFQLPSEKRVSVIQAEKNTNTGMVMALGIVAEGSRMLITAGYESGHTMVFTQGDTGAPWQPVYVAQPHTQPVLSLATSPLQDYYITSSADAIIAKHPLPSASSMWTTGVRPLKVLQTKHSGRQGLRIRSDGKIFSTAGWDARIRVYSAKTMNELAVLKWHKEGCYATAFAEIDLSVVGSAPQEVKTSAPSNQTTVALQTSSLTMVQQRRNERAQSTHWLAAGSKDGKVSLWDIY</sequence>
<dbReference type="Proteomes" id="UP000324767">
    <property type="component" value="Unassembled WGS sequence"/>
</dbReference>
<dbReference type="PANTHER" id="PTHR19854:SF1">
    <property type="entry name" value="GUANINE NUCLEOTIDE-BINDING PROTEIN SUBUNIT BETA-LIKE PROTEIN 1"/>
    <property type="match status" value="1"/>
</dbReference>
<dbReference type="PROSITE" id="PS50294">
    <property type="entry name" value="WD_REPEATS_REGION"/>
    <property type="match status" value="1"/>
</dbReference>
<evidence type="ECO:0000256" key="3">
    <source>
        <dbReference type="ARBA" id="ARBA00037338"/>
    </source>
</evidence>
<dbReference type="PROSITE" id="PS00678">
    <property type="entry name" value="WD_REPEATS_1"/>
    <property type="match status" value="2"/>
</dbReference>
<dbReference type="InterPro" id="IPR036322">
    <property type="entry name" value="WD40_repeat_dom_sf"/>
</dbReference>
<feature type="repeat" description="WD" evidence="7">
    <location>
        <begin position="395"/>
        <end position="410"/>
    </location>
</feature>
<accession>A0A5M8PED0</accession>
<comment type="similarity">
    <text evidence="4">Belongs to the WD repeat ASA1 family.</text>
</comment>
<evidence type="ECO:0000256" key="6">
    <source>
        <dbReference type="ARBA" id="ARBA00040563"/>
    </source>
</evidence>
<dbReference type="InterPro" id="IPR019775">
    <property type="entry name" value="WD40_repeat_CS"/>
</dbReference>
<dbReference type="PANTHER" id="PTHR19854">
    <property type="entry name" value="TRANSDUCIN BETA-LIKE 3"/>
    <property type="match status" value="1"/>
</dbReference>
<organism evidence="8 9">
    <name type="scientific">Lasallia pustulata</name>
    <dbReference type="NCBI Taxonomy" id="136370"/>
    <lineage>
        <taxon>Eukaryota</taxon>
        <taxon>Fungi</taxon>
        <taxon>Dikarya</taxon>
        <taxon>Ascomycota</taxon>
        <taxon>Pezizomycotina</taxon>
        <taxon>Lecanoromycetes</taxon>
        <taxon>OSLEUM clade</taxon>
        <taxon>Umbilicariomycetidae</taxon>
        <taxon>Umbilicariales</taxon>
        <taxon>Umbilicariaceae</taxon>
        <taxon>Lasallia</taxon>
    </lineage>
</organism>
<dbReference type="PROSITE" id="PS50082">
    <property type="entry name" value="WD_REPEATS_2"/>
    <property type="match status" value="2"/>
</dbReference>
<gene>
    <name evidence="8" type="ORF">FRX48_08547</name>
</gene>
<evidence type="ECO:0000256" key="2">
    <source>
        <dbReference type="ARBA" id="ARBA00022737"/>
    </source>
</evidence>